<comment type="subcellular location">
    <subcellularLocation>
        <location evidence="1">Cell membrane</location>
        <topology evidence="1">Multi-pass membrane protein</topology>
    </subcellularLocation>
</comment>
<evidence type="ECO:0000313" key="9">
    <source>
        <dbReference type="Proteomes" id="UP000830167"/>
    </source>
</evidence>
<evidence type="ECO:0000256" key="1">
    <source>
        <dbReference type="ARBA" id="ARBA00004651"/>
    </source>
</evidence>
<evidence type="ECO:0000256" key="6">
    <source>
        <dbReference type="ARBA" id="ARBA00023136"/>
    </source>
</evidence>
<dbReference type="Pfam" id="PF00953">
    <property type="entry name" value="Glycos_transf_4"/>
    <property type="match status" value="1"/>
</dbReference>
<feature type="transmembrane region" description="Helical" evidence="7">
    <location>
        <begin position="217"/>
        <end position="234"/>
    </location>
</feature>
<dbReference type="RefSeq" id="WP_347436612.1">
    <property type="nucleotide sequence ID" value="NZ_CP089291.1"/>
</dbReference>
<dbReference type="PANTHER" id="PTHR22926">
    <property type="entry name" value="PHOSPHO-N-ACETYLMURAMOYL-PENTAPEPTIDE-TRANSFERASE"/>
    <property type="match status" value="1"/>
</dbReference>
<evidence type="ECO:0000256" key="2">
    <source>
        <dbReference type="ARBA" id="ARBA00022475"/>
    </source>
</evidence>
<feature type="transmembrane region" description="Helical" evidence="7">
    <location>
        <begin position="45"/>
        <end position="65"/>
    </location>
</feature>
<keyword evidence="6 7" id="KW-0472">Membrane</keyword>
<evidence type="ECO:0008006" key="10">
    <source>
        <dbReference type="Google" id="ProtNLM"/>
    </source>
</evidence>
<accession>A0ABY4CKY8</accession>
<feature type="transmembrane region" description="Helical" evidence="7">
    <location>
        <begin position="6"/>
        <end position="24"/>
    </location>
</feature>
<feature type="transmembrane region" description="Helical" evidence="7">
    <location>
        <begin position="188"/>
        <end position="205"/>
    </location>
</feature>
<evidence type="ECO:0000256" key="7">
    <source>
        <dbReference type="SAM" id="Phobius"/>
    </source>
</evidence>
<dbReference type="EMBL" id="CP089291">
    <property type="protein sequence ID" value="UOF89916.1"/>
    <property type="molecule type" value="Genomic_DNA"/>
</dbReference>
<protein>
    <recommendedName>
        <fullName evidence="10">Phospho-N-acetylmuramoyl-pentapeptide-transferase</fullName>
    </recommendedName>
</protein>
<evidence type="ECO:0000256" key="5">
    <source>
        <dbReference type="ARBA" id="ARBA00022989"/>
    </source>
</evidence>
<evidence type="ECO:0000256" key="4">
    <source>
        <dbReference type="ARBA" id="ARBA00022692"/>
    </source>
</evidence>
<feature type="transmembrane region" description="Helical" evidence="7">
    <location>
        <begin position="111"/>
        <end position="130"/>
    </location>
</feature>
<evidence type="ECO:0000313" key="8">
    <source>
        <dbReference type="EMBL" id="UOF89916.1"/>
    </source>
</evidence>
<dbReference type="Proteomes" id="UP000830167">
    <property type="component" value="Chromosome"/>
</dbReference>
<name>A0ABY4CKY8_9BACL</name>
<keyword evidence="4 7" id="KW-0812">Transmembrane</keyword>
<dbReference type="PANTHER" id="PTHR22926:SF3">
    <property type="entry name" value="UNDECAPRENYL-PHOSPHATE ALPHA-N-ACETYLGLUCOSAMINYL 1-PHOSPHATE TRANSFERASE"/>
    <property type="match status" value="1"/>
</dbReference>
<evidence type="ECO:0000256" key="3">
    <source>
        <dbReference type="ARBA" id="ARBA00022679"/>
    </source>
</evidence>
<feature type="transmembrane region" description="Helical" evidence="7">
    <location>
        <begin position="136"/>
        <end position="156"/>
    </location>
</feature>
<keyword evidence="2" id="KW-1003">Cell membrane</keyword>
<sequence>MNGWMVICLLMSSYLLTLFWYHAFYHVCNRHIVRENYQKKTIPTAMGISITLTVVVLICTLPGSGLAKQDLVLLVSMLMATCVGLLDDIANDRRIKGISGHLQMLWKRKTFTSGGLKAIILTGTAVWTSTQLTESWLEMPIGATIIALTANTINLFDLRPGRAMKAVILMLLVLFGWIAFHSSISSNFLWKWCIILIGTCLAYIPKDLKGYAMMGDTGANALGILLGSLCLSAFPFGYQWIMLILLLGIHGIAEIHSISAIIDDNKWLRWLDQWGRPKQCSADEPAVEPEDIQPLPNS</sequence>
<feature type="transmembrane region" description="Helical" evidence="7">
    <location>
        <begin position="71"/>
        <end position="90"/>
    </location>
</feature>
<proteinExistence type="predicted"/>
<gene>
    <name evidence="8" type="ORF">LSG31_18910</name>
</gene>
<feature type="transmembrane region" description="Helical" evidence="7">
    <location>
        <begin position="163"/>
        <end position="182"/>
    </location>
</feature>
<keyword evidence="3" id="KW-0808">Transferase</keyword>
<keyword evidence="9" id="KW-1185">Reference proteome</keyword>
<reference evidence="8" key="1">
    <citation type="submission" date="2021-12" db="EMBL/GenBank/DDBJ databases">
        <title>Alicyclobacillaceae gen. nov., sp. nov., isolated from chalcocite enrichment system.</title>
        <authorList>
            <person name="Jiang Z."/>
        </authorList>
    </citation>
    <scope>NUCLEOTIDE SEQUENCE</scope>
    <source>
        <strain evidence="8">MYW30-H2</strain>
    </source>
</reference>
<dbReference type="InterPro" id="IPR000715">
    <property type="entry name" value="Glycosyl_transferase_4"/>
</dbReference>
<organism evidence="8 9">
    <name type="scientific">Fodinisporobacter ferrooxydans</name>
    <dbReference type="NCBI Taxonomy" id="2901836"/>
    <lineage>
        <taxon>Bacteria</taxon>
        <taxon>Bacillati</taxon>
        <taxon>Bacillota</taxon>
        <taxon>Bacilli</taxon>
        <taxon>Bacillales</taxon>
        <taxon>Alicyclobacillaceae</taxon>
        <taxon>Fodinisporobacter</taxon>
    </lineage>
</organism>
<keyword evidence="5 7" id="KW-1133">Transmembrane helix</keyword>